<evidence type="ECO:0000256" key="4">
    <source>
        <dbReference type="ARBA" id="ARBA00022603"/>
    </source>
</evidence>
<dbReference type="InterPro" id="IPR023395">
    <property type="entry name" value="MCP_dom_sf"/>
</dbReference>
<feature type="transmembrane region" description="Helical" evidence="11">
    <location>
        <begin position="391"/>
        <end position="412"/>
    </location>
</feature>
<evidence type="ECO:0000256" key="1">
    <source>
        <dbReference type="ARBA" id="ARBA00004141"/>
    </source>
</evidence>
<keyword evidence="11" id="KW-0256">Endoplasmic reticulum</keyword>
<dbReference type="GO" id="GO:0004671">
    <property type="term" value="F:protein C-terminal S-isoprenylcysteine carboxyl O-methyltransferase activity"/>
    <property type="evidence" value="ECO:0007669"/>
    <property type="project" value="UniProtKB-EC"/>
</dbReference>
<feature type="transmembrane region" description="Helical" evidence="11">
    <location>
        <begin position="424"/>
        <end position="441"/>
    </location>
</feature>
<dbReference type="GO" id="GO:0005789">
    <property type="term" value="C:endoplasmic reticulum membrane"/>
    <property type="evidence" value="ECO:0007669"/>
    <property type="project" value="UniProtKB-SubCell"/>
</dbReference>
<dbReference type="AlphaFoldDB" id="A0A507CWJ3"/>
<feature type="transmembrane region" description="Helical" evidence="11">
    <location>
        <begin position="127"/>
        <end position="147"/>
    </location>
</feature>
<keyword evidence="8 11" id="KW-1133">Transmembrane helix</keyword>
<dbReference type="PROSITE" id="PS51564">
    <property type="entry name" value="SAM_ICMT"/>
    <property type="match status" value="1"/>
</dbReference>
<feature type="transmembrane region" description="Helical" evidence="11">
    <location>
        <begin position="320"/>
        <end position="341"/>
    </location>
</feature>
<keyword evidence="6 11" id="KW-0949">S-adenosyl-L-methionine</keyword>
<dbReference type="PROSITE" id="PS50920">
    <property type="entry name" value="SOLCAR"/>
    <property type="match status" value="3"/>
</dbReference>
<dbReference type="SUPFAM" id="SSF103506">
    <property type="entry name" value="Mitochondrial carrier"/>
    <property type="match status" value="1"/>
</dbReference>
<evidence type="ECO:0000313" key="13">
    <source>
        <dbReference type="Proteomes" id="UP000320475"/>
    </source>
</evidence>
<gene>
    <name evidence="12" type="primary">STE14</name>
    <name evidence="12" type="ORF">SeLEV6574_g05032</name>
</gene>
<keyword evidence="4 11" id="KW-0489">Methyltransferase</keyword>
<evidence type="ECO:0000256" key="7">
    <source>
        <dbReference type="ARBA" id="ARBA00022692"/>
    </source>
</evidence>
<feature type="repeat" description="Solcar" evidence="10">
    <location>
        <begin position="544"/>
        <end position="644"/>
    </location>
</feature>
<accession>A0A507CWJ3</accession>
<organism evidence="12 13">
    <name type="scientific">Synchytrium endobioticum</name>
    <dbReference type="NCBI Taxonomy" id="286115"/>
    <lineage>
        <taxon>Eukaryota</taxon>
        <taxon>Fungi</taxon>
        <taxon>Fungi incertae sedis</taxon>
        <taxon>Chytridiomycota</taxon>
        <taxon>Chytridiomycota incertae sedis</taxon>
        <taxon>Chytridiomycetes</taxon>
        <taxon>Synchytriales</taxon>
        <taxon>Synchytriaceae</taxon>
        <taxon>Synchytrium</taxon>
    </lineage>
</organism>
<comment type="subcellular location">
    <subcellularLocation>
        <location evidence="11">Endoplasmic reticulum membrane</location>
        <topology evidence="11">Multi-pass membrane protein</topology>
    </subcellularLocation>
    <subcellularLocation>
        <location evidence="1">Membrane</location>
        <topology evidence="1">Multi-pass membrane protein</topology>
    </subcellularLocation>
</comment>
<evidence type="ECO:0000256" key="6">
    <source>
        <dbReference type="ARBA" id="ARBA00022691"/>
    </source>
</evidence>
<evidence type="ECO:0000256" key="10">
    <source>
        <dbReference type="PROSITE-ProRule" id="PRU00282"/>
    </source>
</evidence>
<name>A0A507CWJ3_9FUNG</name>
<protein>
    <recommendedName>
        <fullName evidence="3 11">Protein-S-isoprenylcysteine O-methyltransferase</fullName>
        <ecNumber evidence="3 11">2.1.1.100</ecNumber>
    </recommendedName>
</protein>
<keyword evidence="9 10" id="KW-0472">Membrane</keyword>
<dbReference type="GO" id="GO:0032259">
    <property type="term" value="P:methylation"/>
    <property type="evidence" value="ECO:0007669"/>
    <property type="project" value="UniProtKB-KW"/>
</dbReference>
<keyword evidence="7 10" id="KW-0812">Transmembrane</keyword>
<evidence type="ECO:0000313" key="12">
    <source>
        <dbReference type="EMBL" id="TPX43513.1"/>
    </source>
</evidence>
<evidence type="ECO:0000256" key="9">
    <source>
        <dbReference type="ARBA" id="ARBA00023136"/>
    </source>
</evidence>
<sequence length="645" mass="72352">MEISARKPLLEDPYHVQDDINYSFQRPAVSTDATTAGLTKNKGFLGTGLPIFNDEHTPPNVALYSAGCGIIIGIGIMMGLCLAEDGWSGFGFFLAAVAAFHLLEYLPTAMFHPGTVGLNSFLFNHSASFNIAMASSVIEYLIEWKYFPWLKHYRYSTRLGLLITILAQILRTTAMITASSNFTHLIRDQKEATHTLVKHGVYSVLRHPSYTGFFYWGIGLQVMAANPVCLVGYTVALWSFFYNRVQYEEMTLARFFGQDTQMQLELINEKKSVPVQGHSITDNDHDQQLPPLPFPDTVPAQVNPSLLGAITRTVALQAGAIVHFLALNASVFAKGFVRWWFGTPAKLFRPYAINPYQIFYHLAQHEGTRLSPKFLRGVLEKEGLQLLWKNFVPMLVMNSTVGIVLFNVYSLAYSQLLKYNPNKTISPFLAGALGGFAQSLFATPLENIQLLVGKAKILEGRKQGILRVIRDEIRLKIASERFKHGQFRTLYDGWLFTSTRDTTSFALFFGMFETIKTFSQRFIKLNIVGSDNAYRVTEKQVQWMNGFGVVGSGALAGLSHQMVAFPLEKWKSLVLDVPLAQGAEGATAVKVNVSARRKPKWCEWMKVLRQHRVHGLYKGVGAQVWRSAPPSALALFVYELFKENI</sequence>
<dbReference type="Gene3D" id="1.50.40.10">
    <property type="entry name" value="Mitochondrial carrier domain"/>
    <property type="match status" value="1"/>
</dbReference>
<comment type="catalytic activity">
    <reaction evidence="11">
        <text>[protein]-C-terminal S-[(2E,6E)-farnesyl]-L-cysteine + S-adenosyl-L-methionine = [protein]-C-terminal S-[(2E,6E)-farnesyl]-L-cysteine methyl ester + S-adenosyl-L-homocysteine</text>
        <dbReference type="Rhea" id="RHEA:21672"/>
        <dbReference type="Rhea" id="RHEA-COMP:12125"/>
        <dbReference type="Rhea" id="RHEA-COMP:12126"/>
        <dbReference type="ChEBI" id="CHEBI:57856"/>
        <dbReference type="ChEBI" id="CHEBI:59789"/>
        <dbReference type="ChEBI" id="CHEBI:90510"/>
        <dbReference type="ChEBI" id="CHEBI:90511"/>
        <dbReference type="EC" id="2.1.1.100"/>
    </reaction>
</comment>
<evidence type="ECO:0000256" key="11">
    <source>
        <dbReference type="RuleBase" id="RU362022"/>
    </source>
</evidence>
<evidence type="ECO:0000256" key="2">
    <source>
        <dbReference type="ARBA" id="ARBA00009140"/>
    </source>
</evidence>
<evidence type="ECO:0000256" key="3">
    <source>
        <dbReference type="ARBA" id="ARBA00012151"/>
    </source>
</evidence>
<evidence type="ECO:0000256" key="8">
    <source>
        <dbReference type="ARBA" id="ARBA00022989"/>
    </source>
</evidence>
<dbReference type="Gene3D" id="1.20.120.1630">
    <property type="match status" value="1"/>
</dbReference>
<comment type="caution">
    <text evidence="12">The sequence shown here is derived from an EMBL/GenBank/DDBJ whole genome shotgun (WGS) entry which is preliminary data.</text>
</comment>
<dbReference type="PANTHER" id="PTHR12714:SF9">
    <property type="entry name" value="PROTEIN-S-ISOPRENYLCYSTEINE O-METHYLTRANSFERASE"/>
    <property type="match status" value="1"/>
</dbReference>
<dbReference type="EC" id="2.1.1.100" evidence="3 11"/>
<dbReference type="Proteomes" id="UP000320475">
    <property type="component" value="Unassembled WGS sequence"/>
</dbReference>
<reference evidence="12 13" key="1">
    <citation type="journal article" date="2019" name="Sci. Rep.">
        <title>Comparative genomics of chytrid fungi reveal insights into the obligate biotrophic and pathogenic lifestyle of Synchytrium endobioticum.</title>
        <authorList>
            <person name="van de Vossenberg B.T.L.H."/>
            <person name="Warris S."/>
            <person name="Nguyen H.D.T."/>
            <person name="van Gent-Pelzer M.P.E."/>
            <person name="Joly D.L."/>
            <person name="van de Geest H.C."/>
            <person name="Bonants P.J.M."/>
            <person name="Smith D.S."/>
            <person name="Levesque C.A."/>
            <person name="van der Lee T.A.J."/>
        </authorList>
    </citation>
    <scope>NUCLEOTIDE SEQUENCE [LARGE SCALE GENOMIC DNA]</scope>
    <source>
        <strain evidence="12 13">LEV6574</strain>
    </source>
</reference>
<dbReference type="PANTHER" id="PTHR12714">
    <property type="entry name" value="PROTEIN-S ISOPRENYLCYSTEINE O-METHYLTRANSFERASE"/>
    <property type="match status" value="1"/>
</dbReference>
<comment type="similarity">
    <text evidence="2 11">Belongs to the class VI-like SAM-binding methyltransferase superfamily. Isoprenylcysteine carboxyl methyltransferase family.</text>
</comment>
<dbReference type="InterPro" id="IPR025770">
    <property type="entry name" value="PPMT_MeTrfase"/>
</dbReference>
<feature type="transmembrane region" description="Helical" evidence="11">
    <location>
        <begin position="213"/>
        <end position="241"/>
    </location>
</feature>
<keyword evidence="5 12" id="KW-0808">Transferase</keyword>
<dbReference type="OrthoDB" id="422086at2759"/>
<dbReference type="EMBL" id="QEAM01000221">
    <property type="protein sequence ID" value="TPX43513.1"/>
    <property type="molecule type" value="Genomic_DNA"/>
</dbReference>
<feature type="transmembrane region" description="Helical" evidence="11">
    <location>
        <begin position="61"/>
        <end position="83"/>
    </location>
</feature>
<evidence type="ECO:0000256" key="5">
    <source>
        <dbReference type="ARBA" id="ARBA00022679"/>
    </source>
</evidence>
<dbReference type="Pfam" id="PF04140">
    <property type="entry name" value="ICMT"/>
    <property type="match status" value="1"/>
</dbReference>
<dbReference type="Pfam" id="PF00153">
    <property type="entry name" value="Mito_carr"/>
    <property type="match status" value="2"/>
</dbReference>
<feature type="transmembrane region" description="Helical" evidence="11">
    <location>
        <begin position="159"/>
        <end position="178"/>
    </location>
</feature>
<feature type="transmembrane region" description="Helical" evidence="11">
    <location>
        <begin position="90"/>
        <end position="107"/>
    </location>
</feature>
<feature type="repeat" description="Solcar" evidence="10">
    <location>
        <begin position="322"/>
        <end position="415"/>
    </location>
</feature>
<dbReference type="InterPro" id="IPR018108">
    <property type="entry name" value="MCP_transmembrane"/>
</dbReference>
<dbReference type="InterPro" id="IPR007269">
    <property type="entry name" value="ICMT_MeTrfase"/>
</dbReference>
<feature type="repeat" description="Solcar" evidence="10">
    <location>
        <begin position="422"/>
        <end position="518"/>
    </location>
</feature>
<proteinExistence type="inferred from homology"/>